<gene>
    <name evidence="3" type="ORF">ASU35_09800</name>
</gene>
<evidence type="ECO:0000313" key="4">
    <source>
        <dbReference type="Proteomes" id="UP000054874"/>
    </source>
</evidence>
<keyword evidence="1" id="KW-0175">Coiled coil</keyword>
<reference evidence="3 4" key="1">
    <citation type="submission" date="2015-11" db="EMBL/GenBank/DDBJ databases">
        <title>Butyribacter intestini gen. nov., sp. nov., a butyric acid-producing bacterium of the family Lachnospiraceae isolated from the human faeces.</title>
        <authorList>
            <person name="Zou Y."/>
            <person name="Xue W."/>
            <person name="Luo G."/>
            <person name="Lv M."/>
        </authorList>
    </citation>
    <scope>NUCLEOTIDE SEQUENCE [LARGE SCALE GENOMIC DNA]</scope>
    <source>
        <strain evidence="3 4">ACET-33324</strain>
    </source>
</reference>
<evidence type="ECO:0000256" key="2">
    <source>
        <dbReference type="SAM" id="Phobius"/>
    </source>
</evidence>
<feature type="transmembrane region" description="Helical" evidence="2">
    <location>
        <begin position="240"/>
        <end position="265"/>
    </location>
</feature>
<protein>
    <submittedName>
        <fullName evidence="3">Uncharacterized protein</fullName>
    </submittedName>
</protein>
<keyword evidence="4" id="KW-1185">Reference proteome</keyword>
<evidence type="ECO:0000256" key="1">
    <source>
        <dbReference type="SAM" id="Coils"/>
    </source>
</evidence>
<evidence type="ECO:0000313" key="3">
    <source>
        <dbReference type="EMBL" id="KSV59283.1"/>
    </source>
</evidence>
<sequence length="301" mass="33728">MSEKVIDFSEVLNRVERKFALLKDDSTQYANAVALMNAYMISLRDLYKPEKADFNHEPDLYDSISKNYEDIQATATEYTTYIYGQLLSNPQKALRSLSSIDRKLSTSIETIQKIIDDPDMSEDNLNNKIDDLTDYFSEIIQIANEEIVLLGYLLENLQKFKETKIENVAEDITQILKGINITNYKFKDALEALEKLKKDVEKEENGVIEKLTASGIGLVSSLIVGVLGVLSSSISGGTSIIITMAIIAGIIGSIGSIGGIGYNIYKLIVEENELKKITAELDDYEEDILLITNWKDFLVHS</sequence>
<dbReference type="Proteomes" id="UP000054874">
    <property type="component" value="Unassembled WGS sequence"/>
</dbReference>
<comment type="caution">
    <text evidence="3">The sequence shown here is derived from an EMBL/GenBank/DDBJ whole genome shotgun (WGS) entry which is preliminary data.</text>
</comment>
<keyword evidence="2" id="KW-1133">Transmembrane helix</keyword>
<organism evidence="3 4">
    <name type="scientific">Acetivibrio ethanolgignens</name>
    <dbReference type="NCBI Taxonomy" id="290052"/>
    <lineage>
        <taxon>Bacteria</taxon>
        <taxon>Bacillati</taxon>
        <taxon>Bacillota</taxon>
        <taxon>Clostridia</taxon>
        <taxon>Eubacteriales</taxon>
        <taxon>Oscillospiraceae</taxon>
        <taxon>Acetivibrio</taxon>
    </lineage>
</organism>
<dbReference type="Gene3D" id="1.20.1170.10">
    <property type="match status" value="1"/>
</dbReference>
<dbReference type="SUPFAM" id="SSF58100">
    <property type="entry name" value="Bacterial hemolysins"/>
    <property type="match status" value="1"/>
</dbReference>
<dbReference type="STRING" id="290052.ASU35_09800"/>
<feature type="transmembrane region" description="Helical" evidence="2">
    <location>
        <begin position="211"/>
        <end position="234"/>
    </location>
</feature>
<accession>A0A0V8QFU9</accession>
<proteinExistence type="predicted"/>
<keyword evidence="2" id="KW-0812">Transmembrane</keyword>
<dbReference type="RefSeq" id="WP_058352513.1">
    <property type="nucleotide sequence ID" value="NZ_CABMMD010000149.1"/>
</dbReference>
<dbReference type="EMBL" id="LNAM01000149">
    <property type="protein sequence ID" value="KSV59283.1"/>
    <property type="molecule type" value="Genomic_DNA"/>
</dbReference>
<name>A0A0V8QFU9_9FIRM</name>
<feature type="coiled-coil region" evidence="1">
    <location>
        <begin position="183"/>
        <end position="210"/>
    </location>
</feature>
<keyword evidence="2" id="KW-0472">Membrane</keyword>
<dbReference type="AlphaFoldDB" id="A0A0V8QFU9"/>